<dbReference type="Gene3D" id="3.20.20.140">
    <property type="entry name" value="Metal-dependent hydrolases"/>
    <property type="match status" value="1"/>
</dbReference>
<gene>
    <name evidence="5" type="ORF">SAMN05192533_11085</name>
</gene>
<reference evidence="6" key="1">
    <citation type="submission" date="2016-10" db="EMBL/GenBank/DDBJ databases">
        <authorList>
            <person name="Varghese N."/>
            <person name="Submissions S."/>
        </authorList>
    </citation>
    <scope>NUCLEOTIDE SEQUENCE [LARGE SCALE GENOMIC DNA]</scope>
    <source>
        <strain evidence="6">B48,IBRC-M 10115,DSM 25386,CECT 8001</strain>
    </source>
</reference>
<dbReference type="InterPro" id="IPR032466">
    <property type="entry name" value="Metal_Hydrolase"/>
</dbReference>
<comment type="similarity">
    <text evidence="1">Belongs to the metallo-dependent hydrolases superfamily. TatD-type hydrolase family.</text>
</comment>
<feature type="binding site" evidence="4">
    <location>
        <position position="8"/>
    </location>
    <ligand>
        <name>a divalent metal cation</name>
        <dbReference type="ChEBI" id="CHEBI:60240"/>
        <label>1</label>
    </ligand>
</feature>
<dbReference type="SUPFAM" id="SSF51556">
    <property type="entry name" value="Metallo-dependent hydrolases"/>
    <property type="match status" value="1"/>
</dbReference>
<evidence type="ECO:0000256" key="4">
    <source>
        <dbReference type="PIRSR" id="PIRSR005902-1"/>
    </source>
</evidence>
<dbReference type="STRING" id="930146.SAMN05192533_11085"/>
<dbReference type="Proteomes" id="UP000198553">
    <property type="component" value="Unassembled WGS sequence"/>
</dbReference>
<dbReference type="PANTHER" id="PTHR46317:SF1">
    <property type="entry name" value="HYDROLASE, TATD FAMILY"/>
    <property type="match status" value="1"/>
</dbReference>
<dbReference type="GO" id="GO:0046872">
    <property type="term" value="F:metal ion binding"/>
    <property type="evidence" value="ECO:0007669"/>
    <property type="project" value="UniProtKB-KW"/>
</dbReference>
<dbReference type="PANTHER" id="PTHR46317">
    <property type="entry name" value="HYDROLASE OF PHP SUPERFAMILY-RELATED PROTEIN"/>
    <property type="match status" value="1"/>
</dbReference>
<dbReference type="CDD" id="cd01310">
    <property type="entry name" value="TatD_DNAse"/>
    <property type="match status" value="1"/>
</dbReference>
<keyword evidence="3" id="KW-0378">Hydrolase</keyword>
<feature type="binding site" evidence="4">
    <location>
        <position position="10"/>
    </location>
    <ligand>
        <name>a divalent metal cation</name>
        <dbReference type="ChEBI" id="CHEBI:60240"/>
        <label>1</label>
    </ligand>
</feature>
<dbReference type="GO" id="GO:0016788">
    <property type="term" value="F:hydrolase activity, acting on ester bonds"/>
    <property type="evidence" value="ECO:0007669"/>
    <property type="project" value="InterPro"/>
</dbReference>
<evidence type="ECO:0000313" key="6">
    <source>
        <dbReference type="Proteomes" id="UP000198553"/>
    </source>
</evidence>
<protein>
    <submittedName>
        <fullName evidence="5">TatD DNase family protein</fullName>
    </submittedName>
</protein>
<name>A0A1H8ESB4_9BACI</name>
<dbReference type="AlphaFoldDB" id="A0A1H8ESB4"/>
<dbReference type="RefSeq" id="WP_090747113.1">
    <property type="nucleotide sequence ID" value="NZ_FOBW01000010.1"/>
</dbReference>
<evidence type="ECO:0000313" key="5">
    <source>
        <dbReference type="EMBL" id="SEN22290.1"/>
    </source>
</evidence>
<accession>A0A1H8ESB4</accession>
<organism evidence="5 6">
    <name type="scientific">Mesobacillus persicus</name>
    <dbReference type="NCBI Taxonomy" id="930146"/>
    <lineage>
        <taxon>Bacteria</taxon>
        <taxon>Bacillati</taxon>
        <taxon>Bacillota</taxon>
        <taxon>Bacilli</taxon>
        <taxon>Bacillales</taxon>
        <taxon>Bacillaceae</taxon>
        <taxon>Mesobacillus</taxon>
    </lineage>
</organism>
<dbReference type="PIRSF" id="PIRSF005902">
    <property type="entry name" value="DNase_TatD"/>
    <property type="match status" value="1"/>
</dbReference>
<evidence type="ECO:0000256" key="3">
    <source>
        <dbReference type="ARBA" id="ARBA00022801"/>
    </source>
</evidence>
<dbReference type="OrthoDB" id="9775608at2"/>
<dbReference type="Pfam" id="PF01026">
    <property type="entry name" value="TatD_DNase"/>
    <property type="match status" value="1"/>
</dbReference>
<proteinExistence type="inferred from homology"/>
<keyword evidence="2 4" id="KW-0479">Metal-binding</keyword>
<dbReference type="InterPro" id="IPR001130">
    <property type="entry name" value="TatD-like"/>
</dbReference>
<feature type="binding site" evidence="4">
    <location>
        <position position="154"/>
    </location>
    <ligand>
        <name>a divalent metal cation</name>
        <dbReference type="ChEBI" id="CHEBI:60240"/>
        <label>2</label>
    </ligand>
</feature>
<evidence type="ECO:0000256" key="1">
    <source>
        <dbReference type="ARBA" id="ARBA00009275"/>
    </source>
</evidence>
<evidence type="ECO:0000256" key="2">
    <source>
        <dbReference type="ARBA" id="ARBA00022723"/>
    </source>
</evidence>
<feature type="binding site" evidence="4">
    <location>
        <position position="130"/>
    </location>
    <ligand>
        <name>a divalent metal cation</name>
        <dbReference type="ChEBI" id="CHEBI:60240"/>
        <label>2</label>
    </ligand>
</feature>
<dbReference type="EMBL" id="FOBW01000010">
    <property type="protein sequence ID" value="SEN22290.1"/>
    <property type="molecule type" value="Genomic_DNA"/>
</dbReference>
<keyword evidence="6" id="KW-1185">Reference proteome</keyword>
<feature type="binding site" evidence="4">
    <location>
        <position position="202"/>
    </location>
    <ligand>
        <name>a divalent metal cation</name>
        <dbReference type="ChEBI" id="CHEBI:60240"/>
        <label>1</label>
    </ligand>
</feature>
<feature type="binding site" evidence="4">
    <location>
        <position position="89"/>
    </location>
    <ligand>
        <name>a divalent metal cation</name>
        <dbReference type="ChEBI" id="CHEBI:60240"/>
        <label>1</label>
    </ligand>
</feature>
<sequence length="254" mass="29213">MRKVIDAHIHLDKYPEAEISEIITDAAALVAVSNDLKSCEQNAALSQRYPTVRPAFGFHPEQELPTEEGMQELFSWIKTNKEKAVAIGEVGLPYYLRRKGKLLQSYDQYIEYLEAFIVLAKQLGKPIALHAVYDDAHIVCDLLEKHTIEKAHFHWFKGDDKIVERLAANGYFISVTPDVVYESEIKKLVQYYPLNKIMLETDGPWPFEGPFAGKRTRPAMIHGIMTEISSIKRYLLDNVYEQIFLNTNDFYVVK</sequence>